<dbReference type="RefSeq" id="WP_218825174.1">
    <property type="nucleotide sequence ID" value="NZ_FZOD01000006.1"/>
</dbReference>
<dbReference type="InterPro" id="IPR041013">
    <property type="entry name" value="AOC-like"/>
</dbReference>
<sequence>MDFGVLSARISPVLDTVNSWALPFVAAPPETTSERVGALGRPDRSLILRDLTEKVVEYHSSNPDPTGTTPTEKDFATVRLEIFGPDGEPLGHTKGAGRMLYRQEHDGHFIAYFGEEIRLRDGNVIRSGGLVDDARLTAGEAATFPAVVVAGPLRGAIGFRQFRPLAKETHDTYESAIVVYLR</sequence>
<proteinExistence type="predicted"/>
<dbReference type="Proteomes" id="UP000198282">
    <property type="component" value="Unassembled WGS sequence"/>
</dbReference>
<name>A0A239CWW2_9ACTN</name>
<keyword evidence="3" id="KW-1185">Reference proteome</keyword>
<dbReference type="GO" id="GO:0016853">
    <property type="term" value="F:isomerase activity"/>
    <property type="evidence" value="ECO:0007669"/>
    <property type="project" value="InterPro"/>
</dbReference>
<feature type="domain" description="Allene oxide cyclase barrel-like" evidence="1">
    <location>
        <begin position="56"/>
        <end position="178"/>
    </location>
</feature>
<dbReference type="EMBL" id="FZOD01000006">
    <property type="protein sequence ID" value="SNS24121.1"/>
    <property type="molecule type" value="Genomic_DNA"/>
</dbReference>
<protein>
    <recommendedName>
        <fullName evidence="1">Allene oxide cyclase barrel-like domain-containing protein</fullName>
    </recommendedName>
</protein>
<reference evidence="2 3" key="1">
    <citation type="submission" date="2017-06" db="EMBL/GenBank/DDBJ databases">
        <authorList>
            <person name="Kim H.J."/>
            <person name="Triplett B.A."/>
        </authorList>
    </citation>
    <scope>NUCLEOTIDE SEQUENCE [LARGE SCALE GENOMIC DNA]</scope>
    <source>
        <strain evidence="2 3">CGMCC 4.2132</strain>
    </source>
</reference>
<accession>A0A239CWW2</accession>
<dbReference type="Pfam" id="PF18678">
    <property type="entry name" value="AOC_like"/>
    <property type="match status" value="1"/>
</dbReference>
<evidence type="ECO:0000313" key="3">
    <source>
        <dbReference type="Proteomes" id="UP000198282"/>
    </source>
</evidence>
<evidence type="ECO:0000313" key="2">
    <source>
        <dbReference type="EMBL" id="SNS24121.1"/>
    </source>
</evidence>
<dbReference type="GO" id="GO:0017000">
    <property type="term" value="P:antibiotic biosynthetic process"/>
    <property type="evidence" value="ECO:0007669"/>
    <property type="project" value="InterPro"/>
</dbReference>
<dbReference type="AlphaFoldDB" id="A0A239CWW2"/>
<gene>
    <name evidence="2" type="ORF">SAMN05216276_1006109</name>
</gene>
<evidence type="ECO:0000259" key="1">
    <source>
        <dbReference type="Pfam" id="PF18678"/>
    </source>
</evidence>
<organism evidence="2 3">
    <name type="scientific">Streptosporangium subroseum</name>
    <dbReference type="NCBI Taxonomy" id="106412"/>
    <lineage>
        <taxon>Bacteria</taxon>
        <taxon>Bacillati</taxon>
        <taxon>Actinomycetota</taxon>
        <taxon>Actinomycetes</taxon>
        <taxon>Streptosporangiales</taxon>
        <taxon>Streptosporangiaceae</taxon>
        <taxon>Streptosporangium</taxon>
    </lineage>
</organism>